<reference evidence="2 3" key="1">
    <citation type="journal article" date="2018" name="Syst. Appl. Microbiol.">
        <title>Flavobacterium circumlabens sp. nov. and Flavobacterium cupreum sp. nov., two psychrotrophic species isolated from Antarctic environmental samples.</title>
        <authorList>
            <person name="Kralova S."/>
            <person name="Busse H.J."/>
            <person name="Svec P."/>
            <person name="Maslanova I."/>
            <person name="Stankova E."/>
            <person name="Bartak M."/>
            <person name="Sedlacek I."/>
        </authorList>
    </citation>
    <scope>NUCLEOTIDE SEQUENCE [LARGE SCALE GENOMIC DNA]</scope>
    <source>
        <strain evidence="2 3">CCM 8828</strain>
    </source>
</reference>
<dbReference type="SUPFAM" id="SSF53448">
    <property type="entry name" value="Nucleotide-diphospho-sugar transferases"/>
    <property type="match status" value="1"/>
</dbReference>
<dbReference type="AlphaFoldDB" id="A0A4Y7U2B5"/>
<evidence type="ECO:0000259" key="1">
    <source>
        <dbReference type="Pfam" id="PF00535"/>
    </source>
</evidence>
<dbReference type="Gene3D" id="3.90.550.10">
    <property type="entry name" value="Spore Coat Polysaccharide Biosynthesis Protein SpsA, Chain A"/>
    <property type="match status" value="1"/>
</dbReference>
<feature type="non-terminal residue" evidence="2">
    <location>
        <position position="1"/>
    </location>
</feature>
<gene>
    <name evidence="2" type="ORF">D0809_30900</name>
</gene>
<dbReference type="RefSeq" id="WP_134092646.1">
    <property type="nucleotide sequence ID" value="NZ_QWDN01001374.1"/>
</dbReference>
<dbReference type="EMBL" id="QWDN01001374">
    <property type="protein sequence ID" value="TEB40381.1"/>
    <property type="molecule type" value="Genomic_DNA"/>
</dbReference>
<comment type="caution">
    <text evidence="2">The sequence shown here is derived from an EMBL/GenBank/DDBJ whole genome shotgun (WGS) entry which is preliminary data.</text>
</comment>
<keyword evidence="2" id="KW-0808">Transferase</keyword>
<name>A0A4Y7U2B5_9FLAO</name>
<sequence length="95" mass="10954">NEAENLPHLLKSFSKLNYPADLFEVILVDDESDEKFQIPNSKFQVRIIDTIRVSKSPKKDAISTAMKHVKTDWVITTDADCTVHSNWLLTFDNYI</sequence>
<organism evidence="2 3">
    <name type="scientific">Flavobacterium circumlabens</name>
    <dbReference type="NCBI Taxonomy" id="2133765"/>
    <lineage>
        <taxon>Bacteria</taxon>
        <taxon>Pseudomonadati</taxon>
        <taxon>Bacteroidota</taxon>
        <taxon>Flavobacteriia</taxon>
        <taxon>Flavobacteriales</taxon>
        <taxon>Flavobacteriaceae</taxon>
        <taxon>Flavobacterium</taxon>
    </lineage>
</organism>
<protein>
    <submittedName>
        <fullName evidence="2">Glycosyltransferase</fullName>
    </submittedName>
</protein>
<accession>A0A4Y7U2B5</accession>
<evidence type="ECO:0000313" key="2">
    <source>
        <dbReference type="EMBL" id="TEB40381.1"/>
    </source>
</evidence>
<dbReference type="GO" id="GO:0016740">
    <property type="term" value="F:transferase activity"/>
    <property type="evidence" value="ECO:0007669"/>
    <property type="project" value="UniProtKB-KW"/>
</dbReference>
<dbReference type="InterPro" id="IPR029044">
    <property type="entry name" value="Nucleotide-diphossugar_trans"/>
</dbReference>
<feature type="domain" description="Glycosyltransferase 2-like" evidence="1">
    <location>
        <begin position="1"/>
        <end position="88"/>
    </location>
</feature>
<dbReference type="Proteomes" id="UP000298340">
    <property type="component" value="Unassembled WGS sequence"/>
</dbReference>
<proteinExistence type="predicted"/>
<feature type="non-terminal residue" evidence="2">
    <location>
        <position position="95"/>
    </location>
</feature>
<dbReference type="InterPro" id="IPR001173">
    <property type="entry name" value="Glyco_trans_2-like"/>
</dbReference>
<evidence type="ECO:0000313" key="3">
    <source>
        <dbReference type="Proteomes" id="UP000298340"/>
    </source>
</evidence>
<dbReference type="Pfam" id="PF00535">
    <property type="entry name" value="Glycos_transf_2"/>
    <property type="match status" value="1"/>
</dbReference>